<organism evidence="2 3">
    <name type="scientific">Boudabousia marimammalium</name>
    <dbReference type="NCBI Taxonomy" id="156892"/>
    <lineage>
        <taxon>Bacteria</taxon>
        <taxon>Bacillati</taxon>
        <taxon>Actinomycetota</taxon>
        <taxon>Actinomycetes</taxon>
        <taxon>Actinomycetales</taxon>
        <taxon>Actinomycetaceae</taxon>
        <taxon>Boudabousia</taxon>
    </lineage>
</organism>
<reference evidence="3" key="1">
    <citation type="submission" date="2016-11" db="EMBL/GenBank/DDBJ databases">
        <title>Actinomyces gypaetusis sp. nov. isolated from Gypaetus barbatus in Qinghai Tibet Plateau China.</title>
        <authorList>
            <person name="Meng X."/>
        </authorList>
    </citation>
    <scope>NUCLEOTIDE SEQUENCE [LARGE SCALE GENOMIC DNA]</scope>
    <source>
        <strain evidence="3">DSM 15383</strain>
    </source>
</reference>
<dbReference type="EMBL" id="MPDM01000003">
    <property type="protein sequence ID" value="OKL50083.1"/>
    <property type="molecule type" value="Genomic_DNA"/>
</dbReference>
<dbReference type="RefSeq" id="WP_075361410.1">
    <property type="nucleotide sequence ID" value="NZ_MPDM01000003.1"/>
</dbReference>
<evidence type="ECO:0000313" key="2">
    <source>
        <dbReference type="EMBL" id="OKL50083.1"/>
    </source>
</evidence>
<proteinExistence type="predicted"/>
<accession>A0A1Q5PRE7</accession>
<name>A0A1Q5PRE7_9ACTO</name>
<dbReference type="STRING" id="156892.BM477_04155"/>
<dbReference type="Proteomes" id="UP000186465">
    <property type="component" value="Unassembled WGS sequence"/>
</dbReference>
<gene>
    <name evidence="2" type="ORF">BM477_04155</name>
</gene>
<evidence type="ECO:0000313" key="3">
    <source>
        <dbReference type="Proteomes" id="UP000186465"/>
    </source>
</evidence>
<protein>
    <submittedName>
        <fullName evidence="2">Uncharacterized protein</fullName>
    </submittedName>
</protein>
<comment type="caution">
    <text evidence="2">The sequence shown here is derived from an EMBL/GenBank/DDBJ whole genome shotgun (WGS) entry which is preliminary data.</text>
</comment>
<keyword evidence="3" id="KW-1185">Reference proteome</keyword>
<evidence type="ECO:0000256" key="1">
    <source>
        <dbReference type="SAM" id="MobiDB-lite"/>
    </source>
</evidence>
<sequence length="68" mass="7257">MTDSDSPSTPIPNPKDLARGLGENFELPEVESRLQEISALPITEQAQALDSLRGQLAASLDSARITHG</sequence>
<feature type="region of interest" description="Disordered" evidence="1">
    <location>
        <begin position="1"/>
        <end position="20"/>
    </location>
</feature>
<dbReference type="AlphaFoldDB" id="A0A1Q5PRE7"/>